<gene>
    <name evidence="6" type="ORF">IEN85_01410</name>
</gene>
<keyword evidence="5" id="KW-1133">Transmembrane helix</keyword>
<evidence type="ECO:0000313" key="6">
    <source>
        <dbReference type="EMBL" id="MBD5778152.1"/>
    </source>
</evidence>
<organism evidence="6 7">
    <name type="scientific">Pelagicoccus enzymogenes</name>
    <dbReference type="NCBI Taxonomy" id="2773457"/>
    <lineage>
        <taxon>Bacteria</taxon>
        <taxon>Pseudomonadati</taxon>
        <taxon>Verrucomicrobiota</taxon>
        <taxon>Opitutia</taxon>
        <taxon>Puniceicoccales</taxon>
        <taxon>Pelagicoccaceae</taxon>
        <taxon>Pelagicoccus</taxon>
    </lineage>
</organism>
<evidence type="ECO:0000256" key="2">
    <source>
        <dbReference type="ARBA" id="ARBA00022803"/>
    </source>
</evidence>
<dbReference type="Pfam" id="PF13181">
    <property type="entry name" value="TPR_8"/>
    <property type="match status" value="1"/>
</dbReference>
<comment type="caution">
    <text evidence="6">The sequence shown here is derived from an EMBL/GenBank/DDBJ whole genome shotgun (WGS) entry which is preliminary data.</text>
</comment>
<reference evidence="6" key="1">
    <citation type="submission" date="2020-09" db="EMBL/GenBank/DDBJ databases">
        <title>Pelagicoccus enzymogenes sp. nov. with an EPS production, isolated from marine sediment.</title>
        <authorList>
            <person name="Feng X."/>
        </authorList>
    </citation>
    <scope>NUCLEOTIDE SEQUENCE</scope>
    <source>
        <strain evidence="6">NFK12</strain>
    </source>
</reference>
<name>A0A927IDN0_9BACT</name>
<dbReference type="PANTHER" id="PTHR44858:SF1">
    <property type="entry name" value="UDP-N-ACETYLGLUCOSAMINE--PEPTIDE N-ACETYLGLUCOSAMINYLTRANSFERASE SPINDLY-RELATED"/>
    <property type="match status" value="1"/>
</dbReference>
<dbReference type="InterPro" id="IPR019734">
    <property type="entry name" value="TPR_rpt"/>
</dbReference>
<keyword evidence="7" id="KW-1185">Reference proteome</keyword>
<proteinExistence type="predicted"/>
<feature type="repeat" description="TPR" evidence="3">
    <location>
        <begin position="236"/>
        <end position="269"/>
    </location>
</feature>
<dbReference type="SUPFAM" id="SSF48452">
    <property type="entry name" value="TPR-like"/>
    <property type="match status" value="1"/>
</dbReference>
<evidence type="ECO:0000256" key="1">
    <source>
        <dbReference type="ARBA" id="ARBA00022737"/>
    </source>
</evidence>
<dbReference type="PANTHER" id="PTHR44858">
    <property type="entry name" value="TETRATRICOPEPTIDE REPEAT PROTEIN 6"/>
    <property type="match status" value="1"/>
</dbReference>
<evidence type="ECO:0000256" key="5">
    <source>
        <dbReference type="SAM" id="Phobius"/>
    </source>
</evidence>
<evidence type="ECO:0000256" key="3">
    <source>
        <dbReference type="PROSITE-ProRule" id="PRU00339"/>
    </source>
</evidence>
<protein>
    <recommendedName>
        <fullName evidence="8">Tetratricopeptide repeat protein</fullName>
    </recommendedName>
</protein>
<evidence type="ECO:0000256" key="4">
    <source>
        <dbReference type="SAM" id="MobiDB-lite"/>
    </source>
</evidence>
<dbReference type="InterPro" id="IPR050498">
    <property type="entry name" value="Ycf3"/>
</dbReference>
<feature type="compositionally biased region" description="Polar residues" evidence="4">
    <location>
        <begin position="1"/>
        <end position="11"/>
    </location>
</feature>
<dbReference type="Proteomes" id="UP000622317">
    <property type="component" value="Unassembled WGS sequence"/>
</dbReference>
<keyword evidence="5" id="KW-0472">Membrane</keyword>
<feature type="region of interest" description="Disordered" evidence="4">
    <location>
        <begin position="1"/>
        <end position="25"/>
    </location>
</feature>
<dbReference type="Gene3D" id="1.25.40.10">
    <property type="entry name" value="Tetratricopeptide repeat domain"/>
    <property type="match status" value="1"/>
</dbReference>
<feature type="transmembrane region" description="Helical" evidence="5">
    <location>
        <begin position="37"/>
        <end position="61"/>
    </location>
</feature>
<dbReference type="PROSITE" id="PS50005">
    <property type="entry name" value="TPR"/>
    <property type="match status" value="1"/>
</dbReference>
<dbReference type="AlphaFoldDB" id="A0A927IDN0"/>
<dbReference type="RefSeq" id="WP_191615274.1">
    <property type="nucleotide sequence ID" value="NZ_JACYFG010000002.1"/>
</dbReference>
<dbReference type="SMART" id="SM00028">
    <property type="entry name" value="TPR"/>
    <property type="match status" value="5"/>
</dbReference>
<keyword evidence="1" id="KW-0677">Repeat</keyword>
<evidence type="ECO:0008006" key="8">
    <source>
        <dbReference type="Google" id="ProtNLM"/>
    </source>
</evidence>
<dbReference type="EMBL" id="JACYFG010000002">
    <property type="protein sequence ID" value="MBD5778152.1"/>
    <property type="molecule type" value="Genomic_DNA"/>
</dbReference>
<sequence>MADLQDPSQQTPKKHKVIHWNPEEDDLGANSKPAVKAYLGGAIVTLLVVGIGIVSYFLFFYTPPTASPEEIAAAGAAAEADPRRAFESVSRAQGIKDSVDRQLEAARQMPITGNEVLRQKLINIEKEKIEADDLMAKNRFARAIAQYNSVDALIEDFTTEVENKQKARGLYDGFLVRSGELEIVKHLDEDSFEAAFGLASEAKKFLDSGSFTLALQRMEEASKSLDAVQQAKQEFIRSNAAQGNRFIAQGKSEEAIASFTKVLELDPTNEEALKQLERSRVADKVYAALESAKASEDSDQLETALQHYQQAAKIDSGSAKAQSGVSRVKRKIAERDFTAAYSAAQIAISESRFQDAIVNYQAALEIFPDRSDIEAAIERAAAEKHQNDIVTRITQAYEFEREFDWESARNLYQELVQMEPDLKEAKDGLLRTGRMIRSILRYETLIEVAKSEAQRTEFQLAIRTFDEAMRSKPEYLALTEEGERLRKFLQLQSQPVSVTLISDGSTWVSVQGPSMRKPEKFDTTTVDLLPGKYFIIGRKKGYQDVRFGIQIRGGMSQDPITVSANVKNDY</sequence>
<keyword evidence="2 3" id="KW-0802">TPR repeat</keyword>
<accession>A0A927IDN0</accession>
<evidence type="ECO:0000313" key="7">
    <source>
        <dbReference type="Proteomes" id="UP000622317"/>
    </source>
</evidence>
<dbReference type="InterPro" id="IPR011990">
    <property type="entry name" value="TPR-like_helical_dom_sf"/>
</dbReference>
<keyword evidence="5" id="KW-0812">Transmembrane</keyword>